<dbReference type="SMART" id="SM00955">
    <property type="entry name" value="RNB"/>
    <property type="match status" value="1"/>
</dbReference>
<dbReference type="GO" id="GO:0005829">
    <property type="term" value="C:cytosol"/>
    <property type="evidence" value="ECO:0007669"/>
    <property type="project" value="TreeGrafter"/>
</dbReference>
<organism evidence="3 4">
    <name type="scientific">Seminavis robusta</name>
    <dbReference type="NCBI Taxonomy" id="568900"/>
    <lineage>
        <taxon>Eukaryota</taxon>
        <taxon>Sar</taxon>
        <taxon>Stramenopiles</taxon>
        <taxon>Ochrophyta</taxon>
        <taxon>Bacillariophyta</taxon>
        <taxon>Bacillariophyceae</taxon>
        <taxon>Bacillariophycidae</taxon>
        <taxon>Naviculales</taxon>
        <taxon>Naviculaceae</taxon>
        <taxon>Seminavis</taxon>
    </lineage>
</organism>
<sequence>MTNKQQQPKTASTPPSCNSKGSDSGNLGTPKNSRHDRRSKSPNTKSRNERRSRSPQGNNHNNSGSRRRSRPDAVVFPPDPDETGAQVVQRIFAAFGLQTEFPEDCQDYVQKLMERQQQHPSKPDDDDDDSVVTYADYTHLPFITIDGEETRDLDQALYITRQNLPGTTPAASSTDTPNYYFVSYALADAAHYVPAHSPVFQYALRKGGTSLYLPGHCLPMLPPQLCQEFLSLTPRQKRRALVLDMYLSPITCQPVKTFYKWAWIVSRRKGTFREVSEYYQAVDAGKSHSFQSKQYCETLDLLREVGMLRLHQQGGSDHAKQHQSTKKGGVVLDDNGKLAFDTRCHPHYDSQDYNEQISLLANSEGARLLHFMEGLEHKVGEHDVIHPIYRTMAEPRPQQLATLEQVILNTLTAHDIDVPTWGWRRHARDEDDNNMESIADYLERIRNRRDSLLPDSPEAKVWSAVVQVVERQARMSHAVANFQGDPARGHFQLQLEYYARLSSPMRELVGCFTHKELREAHTGTFVSASVSRSQRTPTSPLADIELRDAVIRAAKRAKALQKKLSGAVFLHVMNQLFYQDLRIRNVGKRPLRRGVLIGLNFTDNSKSRRCYVQLEKHNNMEIKVFAQDLEYFYNCRYLPLQSDTAVWSIGPLAGSFREDVDDQERPPIFKIGQRVTIRVADYAQFYGQTSRSRWCFIMDLEQTLEEPDPLRLNGICRSKSSALRNSIVDIDLYSQRDSTSVASSAYPDDMDECGFLLQED</sequence>
<accession>A0A9N8DDL0</accession>
<dbReference type="Pfam" id="PF00773">
    <property type="entry name" value="RNB"/>
    <property type="match status" value="1"/>
</dbReference>
<feature type="region of interest" description="Disordered" evidence="1">
    <location>
        <begin position="1"/>
        <end position="82"/>
    </location>
</feature>
<comment type="caution">
    <text evidence="3">The sequence shown here is derived from an EMBL/GenBank/DDBJ whole genome shotgun (WGS) entry which is preliminary data.</text>
</comment>
<dbReference type="EMBL" id="CAICTM010000045">
    <property type="protein sequence ID" value="CAB9498766.1"/>
    <property type="molecule type" value="Genomic_DNA"/>
</dbReference>
<reference evidence="3" key="1">
    <citation type="submission" date="2020-06" db="EMBL/GenBank/DDBJ databases">
        <authorList>
            <consortium name="Plant Systems Biology data submission"/>
        </authorList>
    </citation>
    <scope>NUCLEOTIDE SEQUENCE</scope>
    <source>
        <strain evidence="3">D6</strain>
    </source>
</reference>
<feature type="domain" description="RNB" evidence="2">
    <location>
        <begin position="134"/>
        <end position="523"/>
    </location>
</feature>
<gene>
    <name evidence="3" type="ORF">SEMRO_45_G026880.1</name>
</gene>
<keyword evidence="4" id="KW-1185">Reference proteome</keyword>
<proteinExistence type="predicted"/>
<dbReference type="PANTHER" id="PTHR23355">
    <property type="entry name" value="RIBONUCLEASE"/>
    <property type="match status" value="1"/>
</dbReference>
<evidence type="ECO:0000313" key="4">
    <source>
        <dbReference type="Proteomes" id="UP001153069"/>
    </source>
</evidence>
<dbReference type="OrthoDB" id="372421at2759"/>
<dbReference type="InterPro" id="IPR001900">
    <property type="entry name" value="RNase_II/R"/>
</dbReference>
<name>A0A9N8DDL0_9STRA</name>
<dbReference type="PANTHER" id="PTHR23355:SF9">
    <property type="entry name" value="DIS3-LIKE EXONUCLEASE 2"/>
    <property type="match status" value="1"/>
</dbReference>
<dbReference type="InterPro" id="IPR012340">
    <property type="entry name" value="NA-bd_OB-fold"/>
</dbReference>
<evidence type="ECO:0000256" key="1">
    <source>
        <dbReference type="SAM" id="MobiDB-lite"/>
    </source>
</evidence>
<feature type="compositionally biased region" description="Polar residues" evidence="1">
    <location>
        <begin position="1"/>
        <end position="31"/>
    </location>
</feature>
<evidence type="ECO:0000259" key="2">
    <source>
        <dbReference type="SMART" id="SM00955"/>
    </source>
</evidence>
<dbReference type="GO" id="GO:0003723">
    <property type="term" value="F:RNA binding"/>
    <property type="evidence" value="ECO:0007669"/>
    <property type="project" value="InterPro"/>
</dbReference>
<dbReference type="Proteomes" id="UP001153069">
    <property type="component" value="Unassembled WGS sequence"/>
</dbReference>
<protein>
    <submittedName>
        <fullName evidence="3">Ribonuclease R</fullName>
    </submittedName>
</protein>
<dbReference type="InterPro" id="IPR050180">
    <property type="entry name" value="RNR_Ribonuclease"/>
</dbReference>
<dbReference type="GO" id="GO:0006402">
    <property type="term" value="P:mRNA catabolic process"/>
    <property type="evidence" value="ECO:0007669"/>
    <property type="project" value="TreeGrafter"/>
</dbReference>
<dbReference type="AlphaFoldDB" id="A0A9N8DDL0"/>
<dbReference type="GO" id="GO:0004540">
    <property type="term" value="F:RNA nuclease activity"/>
    <property type="evidence" value="ECO:0007669"/>
    <property type="project" value="InterPro"/>
</dbReference>
<evidence type="ECO:0000313" key="3">
    <source>
        <dbReference type="EMBL" id="CAB9498766.1"/>
    </source>
</evidence>
<dbReference type="SUPFAM" id="SSF50249">
    <property type="entry name" value="Nucleic acid-binding proteins"/>
    <property type="match status" value="1"/>
</dbReference>